<keyword evidence="2" id="KW-0134">Cell wall</keyword>
<dbReference type="Gene3D" id="2.160.20.10">
    <property type="entry name" value="Single-stranded right-handed beta-helix, Pectin lyase-like"/>
    <property type="match status" value="1"/>
</dbReference>
<dbReference type="AlphaFoldDB" id="A0A834TSA4"/>
<protein>
    <submittedName>
        <fullName evidence="6">Putative polygalacturonase</fullName>
    </submittedName>
</protein>
<dbReference type="InterPro" id="IPR011050">
    <property type="entry name" value="Pectin_lyase_fold/virulence"/>
</dbReference>
<evidence type="ECO:0000313" key="6">
    <source>
        <dbReference type="EMBL" id="KAF7827520.1"/>
    </source>
</evidence>
<comment type="caution">
    <text evidence="6">The sequence shown here is derived from an EMBL/GenBank/DDBJ whole genome shotgun (WGS) entry which is preliminary data.</text>
</comment>
<evidence type="ECO:0000259" key="5">
    <source>
        <dbReference type="Pfam" id="PF12708"/>
    </source>
</evidence>
<evidence type="ECO:0000256" key="4">
    <source>
        <dbReference type="SAM" id="SignalP"/>
    </source>
</evidence>
<organism evidence="6 7">
    <name type="scientific">Senna tora</name>
    <dbReference type="NCBI Taxonomy" id="362788"/>
    <lineage>
        <taxon>Eukaryota</taxon>
        <taxon>Viridiplantae</taxon>
        <taxon>Streptophyta</taxon>
        <taxon>Embryophyta</taxon>
        <taxon>Tracheophyta</taxon>
        <taxon>Spermatophyta</taxon>
        <taxon>Magnoliopsida</taxon>
        <taxon>eudicotyledons</taxon>
        <taxon>Gunneridae</taxon>
        <taxon>Pentapetalae</taxon>
        <taxon>rosids</taxon>
        <taxon>fabids</taxon>
        <taxon>Fabales</taxon>
        <taxon>Fabaceae</taxon>
        <taxon>Caesalpinioideae</taxon>
        <taxon>Cassia clade</taxon>
        <taxon>Senna</taxon>
    </lineage>
</organism>
<dbReference type="OrthoDB" id="187139at2759"/>
<keyword evidence="2" id="KW-0964">Secreted</keyword>
<dbReference type="InterPro" id="IPR024535">
    <property type="entry name" value="RHGA/B-epi-like_pectate_lyase"/>
</dbReference>
<gene>
    <name evidence="6" type="ORF">G2W53_018684</name>
</gene>
<dbReference type="InterPro" id="IPR051801">
    <property type="entry name" value="GH28_Enzymes"/>
</dbReference>
<dbReference type="EMBL" id="JAAIUW010000006">
    <property type="protein sequence ID" value="KAF7827520.1"/>
    <property type="molecule type" value="Genomic_DNA"/>
</dbReference>
<feature type="domain" description="Rhamnogalacturonase A/B/Epimerase-like pectate lyase" evidence="5">
    <location>
        <begin position="34"/>
        <end position="93"/>
    </location>
</feature>
<evidence type="ECO:0000256" key="3">
    <source>
        <dbReference type="SAM" id="MobiDB-lite"/>
    </source>
</evidence>
<dbReference type="PANTHER" id="PTHR31339:SF0">
    <property type="entry name" value="PECTIN LYASE-LIKE SUPERFAMILY PROTEIN"/>
    <property type="match status" value="1"/>
</dbReference>
<dbReference type="Proteomes" id="UP000634136">
    <property type="component" value="Unassembled WGS sequence"/>
</dbReference>
<keyword evidence="4" id="KW-0732">Signal</keyword>
<dbReference type="InterPro" id="IPR012334">
    <property type="entry name" value="Pectin_lyas_fold"/>
</dbReference>
<evidence type="ECO:0000256" key="2">
    <source>
        <dbReference type="ARBA" id="ARBA00022512"/>
    </source>
</evidence>
<dbReference type="PANTHER" id="PTHR31339">
    <property type="entry name" value="PECTIN LYASE-RELATED"/>
    <property type="match status" value="1"/>
</dbReference>
<comment type="subcellular location">
    <subcellularLocation>
        <location evidence="1">Secreted</location>
        <location evidence="1">Cell wall</location>
    </subcellularLocation>
</comment>
<sequence>MAKRFLLLVPLVFFTFIQSNFATSQPFSPLPITVSVTDYGAAGDGVQYDTRAIQSAINSCPTGGPCQVTFPAPGKYLTATVFLKSGVVLNVEPGATILGGTNQEDYPRDPSRWYVVVAENATEVGIGGGGVVDGQAMEFVVRKDVRKNVMVSWNQTGACLGDECRPRLVGFLDCTNVRISNITLHEPAYWCANTSAAMQPFEVTDYIPHTEFNRRGDQECGTSQAFEGDDINEVSLEMAQEMLNMPTTEPNEELFDDEEFDALIGNDIEDPQSGVKYEDEDFDDNSDVDADGIQPIRYFVPTEAQSLCNVPPNPYDDEWSAGGNEVWK</sequence>
<name>A0A834TSA4_9FABA</name>
<feature type="region of interest" description="Disordered" evidence="3">
    <location>
        <begin position="309"/>
        <end position="328"/>
    </location>
</feature>
<evidence type="ECO:0000313" key="7">
    <source>
        <dbReference type="Proteomes" id="UP000634136"/>
    </source>
</evidence>
<proteinExistence type="predicted"/>
<reference evidence="6" key="1">
    <citation type="submission" date="2020-09" db="EMBL/GenBank/DDBJ databases">
        <title>Genome-Enabled Discovery of Anthraquinone Biosynthesis in Senna tora.</title>
        <authorList>
            <person name="Kang S.-H."/>
            <person name="Pandey R.P."/>
            <person name="Lee C.-M."/>
            <person name="Sim J.-S."/>
            <person name="Jeong J.-T."/>
            <person name="Choi B.-S."/>
            <person name="Jung M."/>
            <person name="Ginzburg D."/>
            <person name="Zhao K."/>
            <person name="Won S.Y."/>
            <person name="Oh T.-J."/>
            <person name="Yu Y."/>
            <person name="Kim N.-H."/>
            <person name="Lee O.R."/>
            <person name="Lee T.-H."/>
            <person name="Bashyal P."/>
            <person name="Kim T.-S."/>
            <person name="Lee W.-H."/>
            <person name="Kawkins C."/>
            <person name="Kim C.-K."/>
            <person name="Kim J.S."/>
            <person name="Ahn B.O."/>
            <person name="Rhee S.Y."/>
            <person name="Sohng J.K."/>
        </authorList>
    </citation>
    <scope>NUCLEOTIDE SEQUENCE</scope>
    <source>
        <tissue evidence="6">Leaf</tissue>
    </source>
</reference>
<dbReference type="Pfam" id="PF12708">
    <property type="entry name" value="Pect-lyase_RHGA_epim"/>
    <property type="match status" value="1"/>
</dbReference>
<feature type="region of interest" description="Disordered" evidence="3">
    <location>
        <begin position="268"/>
        <end position="291"/>
    </location>
</feature>
<feature type="compositionally biased region" description="Acidic residues" evidence="3">
    <location>
        <begin position="278"/>
        <end position="290"/>
    </location>
</feature>
<evidence type="ECO:0000256" key="1">
    <source>
        <dbReference type="ARBA" id="ARBA00004191"/>
    </source>
</evidence>
<feature type="chain" id="PRO_5032841810" evidence="4">
    <location>
        <begin position="23"/>
        <end position="328"/>
    </location>
</feature>
<dbReference type="SUPFAM" id="SSF51126">
    <property type="entry name" value="Pectin lyase-like"/>
    <property type="match status" value="1"/>
</dbReference>
<accession>A0A834TSA4</accession>
<keyword evidence="7" id="KW-1185">Reference proteome</keyword>
<feature type="signal peptide" evidence="4">
    <location>
        <begin position="1"/>
        <end position="22"/>
    </location>
</feature>